<comment type="caution">
    <text evidence="2">The sequence shown here is derived from an EMBL/GenBank/DDBJ whole genome shotgun (WGS) entry which is preliminary data.</text>
</comment>
<sequence>EILLAPQLARSLRLADRVESLSRQDWLAMIHPADRQELSSRLAQLRDKGTPLLLCVRLAQSDPAQETLWFRIQGQALISGQVKRVLGFMLDVSDIKNQETEAAAAHAR</sequence>
<organism evidence="2 3">
    <name type="scientific">Pseudomonas syringae pv. actinidiae ICMP 19096</name>
    <dbReference type="NCBI Taxonomy" id="1194405"/>
    <lineage>
        <taxon>Bacteria</taxon>
        <taxon>Pseudomonadati</taxon>
        <taxon>Pseudomonadota</taxon>
        <taxon>Gammaproteobacteria</taxon>
        <taxon>Pseudomonadales</taxon>
        <taxon>Pseudomonadaceae</taxon>
        <taxon>Pseudomonas</taxon>
        <taxon>Pseudomonas syringae</taxon>
    </lineage>
</organism>
<proteinExistence type="predicted"/>
<keyword evidence="2" id="KW-0418">Kinase</keyword>
<evidence type="ECO:0000313" key="3">
    <source>
        <dbReference type="Proteomes" id="UP000018849"/>
    </source>
</evidence>
<name>A0A656JK65_PSESF</name>
<feature type="non-terminal residue" evidence="2">
    <location>
        <position position="108"/>
    </location>
</feature>
<feature type="domain" description="PAS fold-3" evidence="1">
    <location>
        <begin position="19"/>
        <end position="89"/>
    </location>
</feature>
<protein>
    <submittedName>
        <fullName evidence="2">Sensory box histidine kinase</fullName>
    </submittedName>
</protein>
<evidence type="ECO:0000259" key="1">
    <source>
        <dbReference type="Pfam" id="PF08447"/>
    </source>
</evidence>
<dbReference type="Gene3D" id="3.30.450.20">
    <property type="entry name" value="PAS domain"/>
    <property type="match status" value="1"/>
</dbReference>
<dbReference type="CDD" id="cd00130">
    <property type="entry name" value="PAS"/>
    <property type="match status" value="1"/>
</dbReference>
<dbReference type="InterPro" id="IPR000014">
    <property type="entry name" value="PAS"/>
</dbReference>
<keyword evidence="2" id="KW-0808">Transferase</keyword>
<feature type="non-terminal residue" evidence="2">
    <location>
        <position position="1"/>
    </location>
</feature>
<dbReference type="SUPFAM" id="SSF55785">
    <property type="entry name" value="PYP-like sensor domain (PAS domain)"/>
    <property type="match status" value="1"/>
</dbReference>
<dbReference type="GO" id="GO:0016301">
    <property type="term" value="F:kinase activity"/>
    <property type="evidence" value="ECO:0007669"/>
    <property type="project" value="UniProtKB-KW"/>
</dbReference>
<dbReference type="InterPro" id="IPR035965">
    <property type="entry name" value="PAS-like_dom_sf"/>
</dbReference>
<dbReference type="InterPro" id="IPR013655">
    <property type="entry name" value="PAS_fold_3"/>
</dbReference>
<dbReference type="Pfam" id="PF08447">
    <property type="entry name" value="PAS_3"/>
    <property type="match status" value="1"/>
</dbReference>
<gene>
    <name evidence="2" type="ORF">A245_43905</name>
</gene>
<reference evidence="2 3" key="1">
    <citation type="journal article" date="2013" name="PLoS Pathog.">
        <title>Genomic analysis of the Kiwifruit pathogen Pseudomonas syringae pv. actinidiae provides insight into the origins of an emergent plant disease.</title>
        <authorList>
            <person name="McCann H.C."/>
            <person name="Rikkerink E.H."/>
            <person name="Bertels F."/>
            <person name="Fiers M."/>
            <person name="Lu A."/>
            <person name="Rees-George J."/>
            <person name="Andersen M.T."/>
            <person name="Gleave A.P."/>
            <person name="Haubold B."/>
            <person name="Wohlers M.W."/>
            <person name="Guttman D.S."/>
            <person name="Wang P.W."/>
            <person name="Straub C."/>
            <person name="Vanneste J.L."/>
            <person name="Rainey P.B."/>
            <person name="Templeton M.D."/>
        </authorList>
    </citation>
    <scope>NUCLEOTIDE SEQUENCE [LARGE SCALE GENOMIC DNA]</scope>
    <source>
        <strain evidence="2 3">ICMP 19096</strain>
    </source>
</reference>
<evidence type="ECO:0000313" key="2">
    <source>
        <dbReference type="EMBL" id="EPN33022.1"/>
    </source>
</evidence>
<dbReference type="EMBL" id="AOKF01003712">
    <property type="protein sequence ID" value="EPN33022.1"/>
    <property type="molecule type" value="Genomic_DNA"/>
</dbReference>
<accession>A0A656JK65</accession>
<dbReference type="AlphaFoldDB" id="A0A656JK65"/>
<dbReference type="Proteomes" id="UP000018849">
    <property type="component" value="Unassembled WGS sequence"/>
</dbReference>